<evidence type="ECO:0000259" key="2">
    <source>
        <dbReference type="Pfam" id="PF01466"/>
    </source>
</evidence>
<keyword evidence="1" id="KW-0833">Ubl conjugation pathway</keyword>
<dbReference type="Proteomes" id="UP000729402">
    <property type="component" value="Unassembled WGS sequence"/>
</dbReference>
<accession>A0A8J5RNI7</accession>
<dbReference type="OrthoDB" id="2342932at2759"/>
<evidence type="ECO:0000259" key="3">
    <source>
        <dbReference type="Pfam" id="PF03931"/>
    </source>
</evidence>
<reference evidence="4" key="1">
    <citation type="journal article" date="2021" name="bioRxiv">
        <title>Whole Genome Assembly and Annotation of Northern Wild Rice, Zizania palustris L., Supports a Whole Genome Duplication in the Zizania Genus.</title>
        <authorList>
            <person name="Haas M."/>
            <person name="Kono T."/>
            <person name="Macchietto M."/>
            <person name="Millas R."/>
            <person name="McGilp L."/>
            <person name="Shao M."/>
            <person name="Duquette J."/>
            <person name="Hirsch C.N."/>
            <person name="Kimball J."/>
        </authorList>
    </citation>
    <scope>NUCLEOTIDE SEQUENCE</scope>
    <source>
        <tissue evidence="4">Fresh leaf tissue</tissue>
    </source>
</reference>
<gene>
    <name evidence="4" type="ORF">GUJ93_ZPchr0009g465</name>
</gene>
<protein>
    <recommendedName>
        <fullName evidence="1">SKP1-like protein</fullName>
    </recommendedName>
</protein>
<comment type="subunit">
    <text evidence="1">Part of a SCF (SKP1-cullin-F-box) protein ligase complex.</text>
</comment>
<proteinExistence type="inferred from homology"/>
<dbReference type="EMBL" id="JAAALK010000289">
    <property type="protein sequence ID" value="KAG8049439.1"/>
    <property type="molecule type" value="Genomic_DNA"/>
</dbReference>
<feature type="domain" description="SKP1 component POZ" evidence="3">
    <location>
        <begin position="9"/>
        <end position="68"/>
    </location>
</feature>
<dbReference type="InterPro" id="IPR001232">
    <property type="entry name" value="SKP1-like"/>
</dbReference>
<dbReference type="InterPro" id="IPR016897">
    <property type="entry name" value="SKP1"/>
</dbReference>
<comment type="caution">
    <text evidence="4">The sequence shown here is derived from an EMBL/GenBank/DDBJ whole genome shotgun (WGS) entry which is preliminary data.</text>
</comment>
<feature type="domain" description="SKP1 component dimerisation" evidence="2">
    <location>
        <begin position="122"/>
        <end position="167"/>
    </location>
</feature>
<dbReference type="PIRSF" id="PIRSF028729">
    <property type="entry name" value="E3_ubiquit_lig_SCF_Skp"/>
    <property type="match status" value="1"/>
</dbReference>
<comment type="function">
    <text evidence="1">Involved in ubiquitination and subsequent proteasomal degradation of target proteins. Together with CUL1, RBX1 and a F-box protein, it forms a SCF E3 ubiquitin ligase complex. The functional specificity of this complex depends on the type of F-box protein. In the SCF complex, it serves as an adapter that links the F-box protein to CUL1.</text>
</comment>
<comment type="pathway">
    <text evidence="1">Protein modification; protein ubiquitination.</text>
</comment>
<keyword evidence="5" id="KW-1185">Reference proteome</keyword>
<dbReference type="Pfam" id="PF03931">
    <property type="entry name" value="Skp1_POZ"/>
    <property type="match status" value="1"/>
</dbReference>
<comment type="similarity">
    <text evidence="1">Belongs to the SKP1 family.</text>
</comment>
<evidence type="ECO:0000313" key="5">
    <source>
        <dbReference type="Proteomes" id="UP000729402"/>
    </source>
</evidence>
<dbReference type="PANTHER" id="PTHR11165">
    <property type="entry name" value="SKP1"/>
    <property type="match status" value="1"/>
</dbReference>
<dbReference type="SMART" id="SM00512">
    <property type="entry name" value="Skp1"/>
    <property type="match status" value="1"/>
</dbReference>
<dbReference type="InterPro" id="IPR016072">
    <property type="entry name" value="Skp1_comp_dimer"/>
</dbReference>
<dbReference type="InterPro" id="IPR016073">
    <property type="entry name" value="Skp1_comp_POZ"/>
</dbReference>
<evidence type="ECO:0000256" key="1">
    <source>
        <dbReference type="PIRNR" id="PIRNR028729"/>
    </source>
</evidence>
<name>A0A8J5RNI7_ZIZPA</name>
<reference evidence="4" key="2">
    <citation type="submission" date="2021-02" db="EMBL/GenBank/DDBJ databases">
        <authorList>
            <person name="Kimball J.A."/>
            <person name="Haas M.W."/>
            <person name="Macchietto M."/>
            <person name="Kono T."/>
            <person name="Duquette J."/>
            <person name="Shao M."/>
        </authorList>
    </citation>
    <scope>NUCLEOTIDE SEQUENCE</scope>
    <source>
        <tissue evidence="4">Fresh leaf tissue</tissue>
    </source>
</reference>
<dbReference type="AlphaFoldDB" id="A0A8J5RNI7"/>
<organism evidence="4 5">
    <name type="scientific">Zizania palustris</name>
    <name type="common">Northern wild rice</name>
    <dbReference type="NCBI Taxonomy" id="103762"/>
    <lineage>
        <taxon>Eukaryota</taxon>
        <taxon>Viridiplantae</taxon>
        <taxon>Streptophyta</taxon>
        <taxon>Embryophyta</taxon>
        <taxon>Tracheophyta</taxon>
        <taxon>Spermatophyta</taxon>
        <taxon>Magnoliopsida</taxon>
        <taxon>Liliopsida</taxon>
        <taxon>Poales</taxon>
        <taxon>Poaceae</taxon>
        <taxon>BOP clade</taxon>
        <taxon>Oryzoideae</taxon>
        <taxon>Oryzeae</taxon>
        <taxon>Zizaniinae</taxon>
        <taxon>Zizania</taxon>
    </lineage>
</organism>
<evidence type="ECO:0000313" key="4">
    <source>
        <dbReference type="EMBL" id="KAG8049439.1"/>
    </source>
</evidence>
<dbReference type="Pfam" id="PF01466">
    <property type="entry name" value="Skp1"/>
    <property type="match status" value="1"/>
</dbReference>
<dbReference type="GO" id="GO:0006511">
    <property type="term" value="P:ubiquitin-dependent protein catabolic process"/>
    <property type="evidence" value="ECO:0007669"/>
    <property type="project" value="InterPro"/>
</dbReference>
<sequence length="173" mass="19095">MAAGKPVVMVTLVSSDGQSFQLLEEAALLSAMVRDTIQIGQGRGPAGIPIRNITGQTLSMVVVYCNKHYTAAAAADGDDAADEEKKVANKKQLREWDEQFINLEQDKLYDILVAANNLGIDGLVDLCCWRFADMMKGKSASEIRVKLGIRDDFTSEQRAQIEKDSPWVWSRTT</sequence>